<reference evidence="1" key="1">
    <citation type="submission" date="2023-10" db="EMBL/GenBank/DDBJ databases">
        <authorList>
            <person name="Chen Y."/>
            <person name="Shah S."/>
            <person name="Dougan E. K."/>
            <person name="Thang M."/>
            <person name="Chan C."/>
        </authorList>
    </citation>
    <scope>NUCLEOTIDE SEQUENCE [LARGE SCALE GENOMIC DNA]</scope>
</reference>
<dbReference type="SUPFAM" id="SSF53756">
    <property type="entry name" value="UDP-Glycosyltransferase/glycogen phosphorylase"/>
    <property type="match status" value="1"/>
</dbReference>
<protein>
    <submittedName>
        <fullName evidence="1">Uncharacterized protein</fullName>
    </submittedName>
</protein>
<comment type="caution">
    <text evidence="1">The sequence shown here is derived from an EMBL/GenBank/DDBJ whole genome shotgun (WGS) entry which is preliminary data.</text>
</comment>
<dbReference type="Proteomes" id="UP001189429">
    <property type="component" value="Unassembled WGS sequence"/>
</dbReference>
<evidence type="ECO:0000313" key="1">
    <source>
        <dbReference type="EMBL" id="CAK0853196.1"/>
    </source>
</evidence>
<name>A0ABN9U3V1_9DINO</name>
<dbReference type="EMBL" id="CAUYUJ010015381">
    <property type="protein sequence ID" value="CAK0853196.1"/>
    <property type="molecule type" value="Genomic_DNA"/>
</dbReference>
<feature type="non-terminal residue" evidence="1">
    <location>
        <position position="1"/>
    </location>
</feature>
<proteinExistence type="predicted"/>
<evidence type="ECO:0000313" key="2">
    <source>
        <dbReference type="Proteomes" id="UP001189429"/>
    </source>
</evidence>
<accession>A0ABN9U3V1</accession>
<gene>
    <name evidence="1" type="ORF">PCOR1329_LOCUS44757</name>
</gene>
<sequence length="288" mass="31528">VAARVHDVAAARRSLGAHLGRALPEWRAEDVADRLGRQRPVLYAFSSEIARRRPYWPPPTATTGVHTTGPWLPTAEQEMQLLASQNPYFGGDRLTELEDFLARGPPPVFVNLGGAASRSGSIGDDDCREALAVRALKMAGKRGIVQGCADKVNHRLVYRRLRFRPLKIRWKDANTILQVGGIELKSEGKIIRKIPGDLLSSVGGKNPEGREPKNAMDGEKGTEWHCAKMAPLVITLPEPMVVEAWRFYTSSTQPSADPVRWVLEGSTSATDDGGGGACTEWYVCYTLG</sequence>
<keyword evidence="2" id="KW-1185">Reference proteome</keyword>
<organism evidence="1 2">
    <name type="scientific">Prorocentrum cordatum</name>
    <dbReference type="NCBI Taxonomy" id="2364126"/>
    <lineage>
        <taxon>Eukaryota</taxon>
        <taxon>Sar</taxon>
        <taxon>Alveolata</taxon>
        <taxon>Dinophyceae</taxon>
        <taxon>Prorocentrales</taxon>
        <taxon>Prorocentraceae</taxon>
        <taxon>Prorocentrum</taxon>
    </lineage>
</organism>